<reference evidence="1 2" key="1">
    <citation type="submission" date="2020-07" db="EMBL/GenBank/DDBJ databases">
        <title>Genomic Encyclopedia of Type Strains, Phase IV (KMG-V): Genome sequencing to study the core and pangenomes of soil and plant-associated prokaryotes.</title>
        <authorList>
            <person name="Whitman W."/>
        </authorList>
    </citation>
    <scope>NUCLEOTIDE SEQUENCE [LARGE SCALE GENOMIC DNA]</scope>
    <source>
        <strain evidence="1 2">C13</strain>
    </source>
</reference>
<dbReference type="EMBL" id="JACDUO010000002">
    <property type="protein sequence ID" value="MBA2864447.1"/>
    <property type="molecule type" value="Genomic_DNA"/>
</dbReference>
<dbReference type="Proteomes" id="UP000567099">
    <property type="component" value="Unassembled WGS sequence"/>
</dbReference>
<accession>A0A7J9PP98</accession>
<organism evidence="1 2">
    <name type="scientific">Methanococcus maripaludis</name>
    <name type="common">Methanococcus deltae</name>
    <dbReference type="NCBI Taxonomy" id="39152"/>
    <lineage>
        <taxon>Archaea</taxon>
        <taxon>Methanobacteriati</taxon>
        <taxon>Methanobacteriota</taxon>
        <taxon>Methanomada group</taxon>
        <taxon>Methanococci</taxon>
        <taxon>Methanococcales</taxon>
        <taxon>Methanococcaceae</taxon>
        <taxon>Methanococcus</taxon>
    </lineage>
</organism>
<name>A0A7J9PP98_METMI</name>
<evidence type="ECO:0000313" key="2">
    <source>
        <dbReference type="Proteomes" id="UP000567099"/>
    </source>
</evidence>
<dbReference type="RefSeq" id="WP_181505204.1">
    <property type="nucleotide sequence ID" value="NZ_JACDUO010000002.1"/>
</dbReference>
<protein>
    <submittedName>
        <fullName evidence="1">Uncharacterized protein</fullName>
    </submittedName>
</protein>
<gene>
    <name evidence="1" type="ORF">HNP94_001469</name>
</gene>
<dbReference type="AlphaFoldDB" id="A0A7J9PP98"/>
<evidence type="ECO:0000313" key="1">
    <source>
        <dbReference type="EMBL" id="MBA2864447.1"/>
    </source>
</evidence>
<proteinExistence type="predicted"/>
<comment type="caution">
    <text evidence="1">The sequence shown here is derived from an EMBL/GenBank/DDBJ whole genome shotgun (WGS) entry which is preliminary data.</text>
</comment>
<sequence>MKISDLKKIIEELPEDLEIFIQHFDNPDLPESLDDYELLFKRELKRDDQ</sequence>